<dbReference type="PANTHER" id="PTHR47360:SF1">
    <property type="entry name" value="ENDOPEPTIDASE NLPC-RELATED"/>
    <property type="match status" value="1"/>
</dbReference>
<evidence type="ECO:0000259" key="6">
    <source>
        <dbReference type="PROSITE" id="PS51935"/>
    </source>
</evidence>
<dbReference type="InterPro" id="IPR000064">
    <property type="entry name" value="NLP_P60_dom"/>
</dbReference>
<name>A0A4V5LR45_9FLAO</name>
<dbReference type="InterPro" id="IPR038765">
    <property type="entry name" value="Papain-like_cys_pep_sf"/>
</dbReference>
<keyword evidence="3" id="KW-0732">Signal</keyword>
<dbReference type="RefSeq" id="WP_136839755.1">
    <property type="nucleotide sequence ID" value="NZ_SUPL01000001.1"/>
</dbReference>
<sequence length="175" mass="19600">MRFLPLILILLISFTSCKSSKLSKKDESESVAKTPTITKGTNTISPKALKIYNIVKHANSFSGTKYKFGGTTKKGMDCSGLIYIAFKNEQILLPRVSKDMATRGFPISVKEIKKGDLLFFQTSKKRRGINHVGLVTNISNNTIEFIHSTTSKGVITSSLSERYWQTTFKEARRLL</sequence>
<evidence type="ECO:0000313" key="7">
    <source>
        <dbReference type="EMBL" id="TJY37679.1"/>
    </source>
</evidence>
<organism evidence="7 8">
    <name type="scientific">Pontimicrobium aquaticum</name>
    <dbReference type="NCBI Taxonomy" id="2565367"/>
    <lineage>
        <taxon>Bacteria</taxon>
        <taxon>Pseudomonadati</taxon>
        <taxon>Bacteroidota</taxon>
        <taxon>Flavobacteriia</taxon>
        <taxon>Flavobacteriales</taxon>
        <taxon>Flavobacteriaceae</taxon>
        <taxon>Pontimicrobium</taxon>
    </lineage>
</organism>
<dbReference type="Gene3D" id="3.90.1720.10">
    <property type="entry name" value="endopeptidase domain like (from Nostoc punctiforme)"/>
    <property type="match status" value="1"/>
</dbReference>
<dbReference type="GO" id="GO:0008234">
    <property type="term" value="F:cysteine-type peptidase activity"/>
    <property type="evidence" value="ECO:0007669"/>
    <property type="project" value="UniProtKB-KW"/>
</dbReference>
<dbReference type="AlphaFoldDB" id="A0A4V5LR45"/>
<evidence type="ECO:0000256" key="4">
    <source>
        <dbReference type="ARBA" id="ARBA00022801"/>
    </source>
</evidence>
<protein>
    <submittedName>
        <fullName evidence="7">NlpC/P60 family protein</fullName>
    </submittedName>
</protein>
<keyword evidence="5" id="KW-0788">Thiol protease</keyword>
<dbReference type="SUPFAM" id="SSF54001">
    <property type="entry name" value="Cysteine proteinases"/>
    <property type="match status" value="1"/>
</dbReference>
<dbReference type="GO" id="GO:0006508">
    <property type="term" value="P:proteolysis"/>
    <property type="evidence" value="ECO:0007669"/>
    <property type="project" value="UniProtKB-KW"/>
</dbReference>
<comment type="caution">
    <text evidence="7">The sequence shown here is derived from an EMBL/GenBank/DDBJ whole genome shotgun (WGS) entry which is preliminary data.</text>
</comment>
<evidence type="ECO:0000256" key="2">
    <source>
        <dbReference type="ARBA" id="ARBA00022670"/>
    </source>
</evidence>
<dbReference type="PROSITE" id="PS51257">
    <property type="entry name" value="PROKAR_LIPOPROTEIN"/>
    <property type="match status" value="1"/>
</dbReference>
<proteinExistence type="inferred from homology"/>
<gene>
    <name evidence="7" type="ORF">E5167_00030</name>
</gene>
<reference evidence="7 8" key="1">
    <citation type="submission" date="2019-04" db="EMBL/GenBank/DDBJ databases">
        <title>Lacinutrix sp. nov., isolated from marine water.</title>
        <authorList>
            <person name="Kim W."/>
        </authorList>
    </citation>
    <scope>NUCLEOTIDE SEQUENCE [LARGE SCALE GENOMIC DNA]</scope>
    <source>
        <strain evidence="7 8">CAU 1491</strain>
    </source>
</reference>
<dbReference type="OrthoDB" id="9807055at2"/>
<keyword evidence="4" id="KW-0378">Hydrolase</keyword>
<evidence type="ECO:0000256" key="1">
    <source>
        <dbReference type="ARBA" id="ARBA00007074"/>
    </source>
</evidence>
<keyword evidence="8" id="KW-1185">Reference proteome</keyword>
<dbReference type="PROSITE" id="PS51935">
    <property type="entry name" value="NLPC_P60"/>
    <property type="match status" value="1"/>
</dbReference>
<dbReference type="PANTHER" id="PTHR47360">
    <property type="entry name" value="MUREIN DD-ENDOPEPTIDASE MEPS/MUREIN LD-CARBOXYPEPTIDASE"/>
    <property type="match status" value="1"/>
</dbReference>
<dbReference type="InterPro" id="IPR052062">
    <property type="entry name" value="Murein_DD/LD_carboxypeptidase"/>
</dbReference>
<dbReference type="Proteomes" id="UP000307657">
    <property type="component" value="Unassembled WGS sequence"/>
</dbReference>
<evidence type="ECO:0000256" key="5">
    <source>
        <dbReference type="ARBA" id="ARBA00022807"/>
    </source>
</evidence>
<comment type="similarity">
    <text evidence="1">Belongs to the peptidase C40 family.</text>
</comment>
<dbReference type="Pfam" id="PF00877">
    <property type="entry name" value="NLPC_P60"/>
    <property type="match status" value="1"/>
</dbReference>
<feature type="domain" description="NlpC/P60" evidence="6">
    <location>
        <begin position="48"/>
        <end position="175"/>
    </location>
</feature>
<evidence type="ECO:0000256" key="3">
    <source>
        <dbReference type="ARBA" id="ARBA00022729"/>
    </source>
</evidence>
<keyword evidence="2" id="KW-0645">Protease</keyword>
<accession>A0A4V5LR45</accession>
<dbReference type="EMBL" id="SUPL01000001">
    <property type="protein sequence ID" value="TJY37679.1"/>
    <property type="molecule type" value="Genomic_DNA"/>
</dbReference>
<evidence type="ECO:0000313" key="8">
    <source>
        <dbReference type="Proteomes" id="UP000307657"/>
    </source>
</evidence>